<evidence type="ECO:0008006" key="5">
    <source>
        <dbReference type="Google" id="ProtNLM"/>
    </source>
</evidence>
<feature type="compositionally biased region" description="Basic and acidic residues" evidence="1">
    <location>
        <begin position="142"/>
        <end position="161"/>
    </location>
</feature>
<feature type="region of interest" description="Disordered" evidence="1">
    <location>
        <begin position="140"/>
        <end position="167"/>
    </location>
</feature>
<dbReference type="AlphaFoldDB" id="A0A1G8AXN9"/>
<evidence type="ECO:0000313" key="4">
    <source>
        <dbReference type="Proteomes" id="UP000199492"/>
    </source>
</evidence>
<dbReference type="Proteomes" id="UP000199492">
    <property type="component" value="Unassembled WGS sequence"/>
</dbReference>
<sequence>MKKNVILYVLLVFLIVVNGFFLFNYIGNTSGNNMNEPQRNRNFIVKELGFNKAQLEEFKEKSKGHHKTMMRLSDEVKELKDVLFSKLSDDFVDESVIDSISGLICEKEKVKEKEVFYHFKMIQELSNDTQKEKFKTIIMDALRQDEQGQRPPPPRDGEGHRPPPRNP</sequence>
<gene>
    <name evidence="3" type="ORF">SAMN04489796_10250</name>
</gene>
<evidence type="ECO:0000256" key="2">
    <source>
        <dbReference type="SAM" id="Phobius"/>
    </source>
</evidence>
<keyword evidence="2" id="KW-0812">Transmembrane</keyword>
<protein>
    <recommendedName>
        <fullName evidence="5">Heavy-metal resistance</fullName>
    </recommendedName>
</protein>
<dbReference type="Gene3D" id="1.20.120.1490">
    <property type="match status" value="1"/>
</dbReference>
<evidence type="ECO:0000313" key="3">
    <source>
        <dbReference type="EMBL" id="SDH25735.1"/>
    </source>
</evidence>
<evidence type="ECO:0000256" key="1">
    <source>
        <dbReference type="SAM" id="MobiDB-lite"/>
    </source>
</evidence>
<organism evidence="3 4">
    <name type="scientific">Winogradskyella thalassocola</name>
    <dbReference type="NCBI Taxonomy" id="262004"/>
    <lineage>
        <taxon>Bacteria</taxon>
        <taxon>Pseudomonadati</taxon>
        <taxon>Bacteroidota</taxon>
        <taxon>Flavobacteriia</taxon>
        <taxon>Flavobacteriales</taxon>
        <taxon>Flavobacteriaceae</taxon>
        <taxon>Winogradskyella</taxon>
    </lineage>
</organism>
<reference evidence="4" key="1">
    <citation type="submission" date="2016-10" db="EMBL/GenBank/DDBJ databases">
        <authorList>
            <person name="Varghese N."/>
            <person name="Submissions S."/>
        </authorList>
    </citation>
    <scope>NUCLEOTIDE SEQUENCE [LARGE SCALE GENOMIC DNA]</scope>
    <source>
        <strain evidence="4">DSM 15363</strain>
    </source>
</reference>
<keyword evidence="2" id="KW-1133">Transmembrane helix</keyword>
<dbReference type="EMBL" id="FNCZ01000002">
    <property type="protein sequence ID" value="SDH25735.1"/>
    <property type="molecule type" value="Genomic_DNA"/>
</dbReference>
<feature type="transmembrane region" description="Helical" evidence="2">
    <location>
        <begin position="6"/>
        <end position="26"/>
    </location>
</feature>
<dbReference type="OrthoDB" id="1202605at2"/>
<keyword evidence="4" id="KW-1185">Reference proteome</keyword>
<keyword evidence="2" id="KW-0472">Membrane</keyword>
<dbReference type="RefSeq" id="WP_092466948.1">
    <property type="nucleotide sequence ID" value="NZ_FNCZ01000002.1"/>
</dbReference>
<name>A0A1G8AXN9_9FLAO</name>
<proteinExistence type="predicted"/>
<accession>A0A1G8AXN9</accession>
<dbReference type="STRING" id="262004.SAMN04489796_10250"/>